<reference evidence="1 2" key="1">
    <citation type="submission" date="2019-02" db="EMBL/GenBank/DDBJ databases">
        <title>Draft Genome Sequences of Six Type Strains of the Genus Massilia.</title>
        <authorList>
            <person name="Miess H."/>
            <person name="Frediansyhah A."/>
            <person name="Gross H."/>
        </authorList>
    </citation>
    <scope>NUCLEOTIDE SEQUENCE [LARGE SCALE GENOMIC DNA]</scope>
    <source>
        <strain evidence="1 2">DSM 17472</strain>
    </source>
</reference>
<dbReference type="Pfam" id="PF07751">
    <property type="entry name" value="Abi_2"/>
    <property type="match status" value="1"/>
</dbReference>
<evidence type="ECO:0000313" key="2">
    <source>
        <dbReference type="Proteomes" id="UP000292307"/>
    </source>
</evidence>
<organism evidence="1 2">
    <name type="scientific">Pseudoduganella albidiflava</name>
    <dbReference type="NCBI Taxonomy" id="321983"/>
    <lineage>
        <taxon>Bacteria</taxon>
        <taxon>Pseudomonadati</taxon>
        <taxon>Pseudomonadota</taxon>
        <taxon>Betaproteobacteria</taxon>
        <taxon>Burkholderiales</taxon>
        <taxon>Oxalobacteraceae</taxon>
        <taxon>Telluria group</taxon>
        <taxon>Pseudoduganella</taxon>
    </lineage>
</organism>
<dbReference type="InterPro" id="IPR011664">
    <property type="entry name" value="Abi_system_AbiD/AbiF-like"/>
</dbReference>
<name>A0ABX5S2B8_9BURK</name>
<protein>
    <submittedName>
        <fullName evidence="1">Abi family protein</fullName>
    </submittedName>
</protein>
<evidence type="ECO:0000313" key="1">
    <source>
        <dbReference type="EMBL" id="QBI04434.1"/>
    </source>
</evidence>
<gene>
    <name evidence="1" type="ORF">EYF70_29140</name>
</gene>
<keyword evidence="2" id="KW-1185">Reference proteome</keyword>
<accession>A0ABX5S2B8</accession>
<dbReference type="RefSeq" id="WP_131148495.1">
    <property type="nucleotide sequence ID" value="NZ_BMWV01000001.1"/>
</dbReference>
<dbReference type="EMBL" id="CP036401">
    <property type="protein sequence ID" value="QBI04434.1"/>
    <property type="molecule type" value="Genomic_DNA"/>
</dbReference>
<proteinExistence type="predicted"/>
<sequence>MRRYPNLVNIAFNNATCSNREREIVQSTGGFSTSMVFTLIPYTKPSRTARQLIGKLQAQGLVVNDIPATEAFLGRVNYYRFRGYLYPYFDRAKARPWQFAAGTNVEQARQMYCFDEELRHLLFGVLSQIEVLFRTKLDATMSLASGDGFWYLEQKWFHRQRYPQRIIDSLHADFTRSKEEFAQHYHRSYYNQISSSHKGLPPFWVVADLTTLGQIREIFRALDQHAKAFGHTAGTPVSTSLDKMAQTLGAASFDILLSWIDALRAVRNLCAHHTRLWNRNLAAPRSIDVPNIVSVSPVGSGHRNAHNTTYTAILVIRQISKISGLVENIKDGLNQLLKKYPEADRVKTSMGMPDHWETCRIWRP</sequence>
<dbReference type="Proteomes" id="UP000292307">
    <property type="component" value="Chromosome"/>
</dbReference>